<protein>
    <submittedName>
        <fullName evidence="5">Helix-turn-helix transcriptional regulator</fullName>
    </submittedName>
</protein>
<dbReference type="InterPro" id="IPR002577">
    <property type="entry name" value="HTH_HxlR"/>
</dbReference>
<organism evidence="5 6">
    <name type="scientific">Dyadobacter subterraneus</name>
    <dbReference type="NCBI Taxonomy" id="2773304"/>
    <lineage>
        <taxon>Bacteria</taxon>
        <taxon>Pseudomonadati</taxon>
        <taxon>Bacteroidota</taxon>
        <taxon>Cytophagia</taxon>
        <taxon>Cytophagales</taxon>
        <taxon>Spirosomataceae</taxon>
        <taxon>Dyadobacter</taxon>
    </lineage>
</organism>
<dbReference type="SUPFAM" id="SSF46785">
    <property type="entry name" value="Winged helix' DNA-binding domain"/>
    <property type="match status" value="1"/>
</dbReference>
<evidence type="ECO:0000256" key="1">
    <source>
        <dbReference type="ARBA" id="ARBA00023015"/>
    </source>
</evidence>
<keyword evidence="3" id="KW-0804">Transcription</keyword>
<dbReference type="Proteomes" id="UP000634134">
    <property type="component" value="Unassembled WGS sequence"/>
</dbReference>
<accession>A0ABR9WLV6</accession>
<evidence type="ECO:0000259" key="4">
    <source>
        <dbReference type="PROSITE" id="PS51118"/>
    </source>
</evidence>
<dbReference type="RefSeq" id="WP_194124719.1">
    <property type="nucleotide sequence ID" value="NZ_JACYGY010000002.1"/>
</dbReference>
<dbReference type="EMBL" id="JACYGY010000002">
    <property type="protein sequence ID" value="MBE9466499.1"/>
    <property type="molecule type" value="Genomic_DNA"/>
</dbReference>
<feature type="domain" description="HTH hxlR-type" evidence="4">
    <location>
        <begin position="13"/>
        <end position="108"/>
    </location>
</feature>
<comment type="caution">
    <text evidence="5">The sequence shown here is derived from an EMBL/GenBank/DDBJ whole genome shotgun (WGS) entry which is preliminary data.</text>
</comment>
<dbReference type="InterPro" id="IPR036390">
    <property type="entry name" value="WH_DNA-bd_sf"/>
</dbReference>
<dbReference type="PANTHER" id="PTHR33204">
    <property type="entry name" value="TRANSCRIPTIONAL REGULATOR, MARR FAMILY"/>
    <property type="match status" value="1"/>
</dbReference>
<keyword evidence="1" id="KW-0805">Transcription regulation</keyword>
<dbReference type="Gene3D" id="1.10.10.10">
    <property type="entry name" value="Winged helix-like DNA-binding domain superfamily/Winged helix DNA-binding domain"/>
    <property type="match status" value="1"/>
</dbReference>
<gene>
    <name evidence="5" type="ORF">IEE83_31925</name>
</gene>
<dbReference type="Pfam" id="PF01638">
    <property type="entry name" value="HxlR"/>
    <property type="match status" value="1"/>
</dbReference>
<proteinExistence type="predicted"/>
<evidence type="ECO:0000313" key="6">
    <source>
        <dbReference type="Proteomes" id="UP000634134"/>
    </source>
</evidence>
<evidence type="ECO:0000256" key="3">
    <source>
        <dbReference type="ARBA" id="ARBA00023163"/>
    </source>
</evidence>
<sequence>MTTKNELVTNETCPAQALLKSLSGKWKPEIFRLAVDGTLRFSSLLRQIEGANKQTLAVALKELEVVGLLQKNVIKQKPLHIEYVLTEKGQSLIPVFQQLERFGQSEIG</sequence>
<evidence type="ECO:0000256" key="2">
    <source>
        <dbReference type="ARBA" id="ARBA00023125"/>
    </source>
</evidence>
<name>A0ABR9WLV6_9BACT</name>
<keyword evidence="6" id="KW-1185">Reference proteome</keyword>
<dbReference type="PROSITE" id="PS51118">
    <property type="entry name" value="HTH_HXLR"/>
    <property type="match status" value="1"/>
</dbReference>
<reference evidence="6" key="1">
    <citation type="submission" date="2023-07" db="EMBL/GenBank/DDBJ databases">
        <title>Dyadobacter sp. nov 'subterranea' isolated from contaminted grondwater.</title>
        <authorList>
            <person name="Szabo I."/>
            <person name="Al-Omari J."/>
            <person name="Szerdahelyi S.G."/>
            <person name="Rado J."/>
        </authorList>
    </citation>
    <scope>NUCLEOTIDE SEQUENCE [LARGE SCALE GENOMIC DNA]</scope>
    <source>
        <strain evidence="6">UP-52</strain>
    </source>
</reference>
<dbReference type="InterPro" id="IPR036388">
    <property type="entry name" value="WH-like_DNA-bd_sf"/>
</dbReference>
<keyword evidence="2" id="KW-0238">DNA-binding</keyword>
<evidence type="ECO:0000313" key="5">
    <source>
        <dbReference type="EMBL" id="MBE9466499.1"/>
    </source>
</evidence>